<protein>
    <submittedName>
        <fullName evidence="1">Uncharacterized protein</fullName>
    </submittedName>
</protein>
<dbReference type="KEGG" id="rsin:B6N60_03775"/>
<name>A0A975Y699_9NOST</name>
<gene>
    <name evidence="1" type="ORF">B6N60_03775</name>
</gene>
<keyword evidence="2" id="KW-1185">Reference proteome</keyword>
<evidence type="ECO:0000313" key="2">
    <source>
        <dbReference type="Proteomes" id="UP000683511"/>
    </source>
</evidence>
<dbReference type="AlphaFoldDB" id="A0A975Y699"/>
<proteinExistence type="predicted"/>
<accession>A0A975Y699</accession>
<evidence type="ECO:0000313" key="1">
    <source>
        <dbReference type="EMBL" id="QXE25065.1"/>
    </source>
</evidence>
<sequence length="126" mass="14211">MKNMNKTLMIDVVMQQLEALSIEELLVVRAKVDALIHNKISSVYQNQSGIGVIPTAICYLGNAQPVSSNNIGMPFERNVSSPKQENNYSLEKIIELVDEWMADESNYDQETYPHIEAALNQKRVSL</sequence>
<reference evidence="1" key="1">
    <citation type="submission" date="2017-04" db="EMBL/GenBank/DDBJ databases">
        <title>Genome deletions in a multicellular cyanobacterial endosymbiont for morphological adaptation in marine diatoms.</title>
        <authorList>
            <person name="Wang Y."/>
            <person name="Gao H."/>
            <person name="Li R."/>
            <person name="Xu X."/>
        </authorList>
    </citation>
    <scope>NUCLEOTIDE SEQUENCE</scope>
    <source>
        <strain evidence="1">FACHB 800</strain>
    </source>
</reference>
<dbReference type="EMBL" id="CP021056">
    <property type="protein sequence ID" value="QXE25065.1"/>
    <property type="molecule type" value="Genomic_DNA"/>
</dbReference>
<organism evidence="1 2">
    <name type="scientific">Richelia sinica FACHB-800</name>
    <dbReference type="NCBI Taxonomy" id="1357546"/>
    <lineage>
        <taxon>Bacteria</taxon>
        <taxon>Bacillati</taxon>
        <taxon>Cyanobacteriota</taxon>
        <taxon>Cyanophyceae</taxon>
        <taxon>Nostocales</taxon>
        <taxon>Nostocaceae</taxon>
        <taxon>Richelia</taxon>
    </lineage>
</organism>
<dbReference type="Proteomes" id="UP000683511">
    <property type="component" value="Chromosome"/>
</dbReference>